<dbReference type="InterPro" id="IPR021270">
    <property type="entry name" value="DUF2849"/>
</dbReference>
<evidence type="ECO:0000313" key="3">
    <source>
        <dbReference type="Proteomes" id="UP000199283"/>
    </source>
</evidence>
<dbReference type="STRING" id="188906.SAMN04488526_1932"/>
<sequence length="102" mass="11247">MSRNRSFSPKVVTANLLREGDVVYLTEDDRWVASLTEAEVLTDEAHAQMRLVDADKPSVVVGTYLADVRVTESGPVPTHFREDFRATGPTNYAHGKAAEKDA</sequence>
<evidence type="ECO:0000256" key="1">
    <source>
        <dbReference type="SAM" id="MobiDB-lite"/>
    </source>
</evidence>
<feature type="region of interest" description="Disordered" evidence="1">
    <location>
        <begin position="79"/>
        <end position="102"/>
    </location>
</feature>
<dbReference type="OrthoDB" id="5738806at2"/>
<dbReference type="EMBL" id="FNZQ01000003">
    <property type="protein sequence ID" value="SEL10422.1"/>
    <property type="molecule type" value="Genomic_DNA"/>
</dbReference>
<dbReference type="Pfam" id="PF11011">
    <property type="entry name" value="DUF2849"/>
    <property type="match status" value="1"/>
</dbReference>
<evidence type="ECO:0000313" key="2">
    <source>
        <dbReference type="EMBL" id="SEL10422.1"/>
    </source>
</evidence>
<evidence type="ECO:0008006" key="4">
    <source>
        <dbReference type="Google" id="ProtNLM"/>
    </source>
</evidence>
<dbReference type="RefSeq" id="WP_092762218.1">
    <property type="nucleotide sequence ID" value="NZ_FNZQ01000003.1"/>
</dbReference>
<keyword evidence="3" id="KW-1185">Reference proteome</keyword>
<protein>
    <recommendedName>
        <fullName evidence="4">Sulfite reductase (NADPH) hemoprotein beta-component</fullName>
    </recommendedName>
</protein>
<name>A0A1H7MGW7_9RHOB</name>
<dbReference type="AlphaFoldDB" id="A0A1H7MGW7"/>
<reference evidence="2 3" key="1">
    <citation type="submission" date="2016-10" db="EMBL/GenBank/DDBJ databases">
        <authorList>
            <person name="de Groot N.N."/>
        </authorList>
    </citation>
    <scope>NUCLEOTIDE SEQUENCE [LARGE SCALE GENOMIC DNA]</scope>
    <source>
        <strain evidence="2 3">DSM 14858</strain>
    </source>
</reference>
<organism evidence="2 3">
    <name type="scientific">Jannaschia helgolandensis</name>
    <dbReference type="NCBI Taxonomy" id="188906"/>
    <lineage>
        <taxon>Bacteria</taxon>
        <taxon>Pseudomonadati</taxon>
        <taxon>Pseudomonadota</taxon>
        <taxon>Alphaproteobacteria</taxon>
        <taxon>Rhodobacterales</taxon>
        <taxon>Roseobacteraceae</taxon>
        <taxon>Jannaschia</taxon>
    </lineage>
</organism>
<gene>
    <name evidence="2" type="ORF">SAMN04488526_1932</name>
</gene>
<dbReference type="Proteomes" id="UP000199283">
    <property type="component" value="Unassembled WGS sequence"/>
</dbReference>
<accession>A0A1H7MGW7</accession>
<proteinExistence type="predicted"/>